<comment type="catalytic activity">
    <reaction evidence="3">
        <text>a phosphate monoester + H2O = an alcohol + phosphate</text>
        <dbReference type="Rhea" id="RHEA:15017"/>
        <dbReference type="ChEBI" id="CHEBI:15377"/>
        <dbReference type="ChEBI" id="CHEBI:30879"/>
        <dbReference type="ChEBI" id="CHEBI:43474"/>
        <dbReference type="ChEBI" id="CHEBI:67140"/>
        <dbReference type="EC" id="3.1.3.2"/>
    </reaction>
</comment>
<evidence type="ECO:0000313" key="8">
    <source>
        <dbReference type="Proteomes" id="UP000085678"/>
    </source>
</evidence>
<keyword evidence="3" id="KW-0378">Hydrolase</keyword>
<feature type="domain" description="Purple acid phosphatase N-terminal" evidence="7">
    <location>
        <begin position="50"/>
        <end position="140"/>
    </location>
</feature>
<organism evidence="8 9">
    <name type="scientific">Lingula anatina</name>
    <name type="common">Brachiopod</name>
    <name type="synonym">Lingula unguis</name>
    <dbReference type="NCBI Taxonomy" id="7574"/>
    <lineage>
        <taxon>Eukaryota</taxon>
        <taxon>Metazoa</taxon>
        <taxon>Spiralia</taxon>
        <taxon>Lophotrochozoa</taxon>
        <taxon>Brachiopoda</taxon>
        <taxon>Linguliformea</taxon>
        <taxon>Lingulata</taxon>
        <taxon>Lingulida</taxon>
        <taxon>Linguloidea</taxon>
        <taxon>Lingulidae</taxon>
        <taxon>Lingula</taxon>
    </lineage>
</organism>
<dbReference type="Gene3D" id="3.60.21.10">
    <property type="match status" value="1"/>
</dbReference>
<accession>A0A1S3IRU7</accession>
<evidence type="ECO:0000259" key="6">
    <source>
        <dbReference type="Pfam" id="PF14008"/>
    </source>
</evidence>
<evidence type="ECO:0000256" key="2">
    <source>
        <dbReference type="ARBA" id="ARBA00023180"/>
    </source>
</evidence>
<dbReference type="GeneID" id="106166579"/>
<name>A0A1S3IRU7_LINAN</name>
<keyword evidence="4" id="KW-0812">Transmembrane</keyword>
<dbReference type="AlphaFoldDB" id="A0A1S3IRU7"/>
<proteinExistence type="inferred from homology"/>
<keyword evidence="4" id="KW-0472">Membrane</keyword>
<protein>
    <recommendedName>
        <fullName evidence="3">Purple acid phosphatase</fullName>
        <ecNumber evidence="3">3.1.3.2</ecNumber>
    </recommendedName>
</protein>
<dbReference type="InterPro" id="IPR025733">
    <property type="entry name" value="PAPs_C"/>
</dbReference>
<dbReference type="GO" id="GO:0046872">
    <property type="term" value="F:metal ion binding"/>
    <property type="evidence" value="ECO:0007669"/>
    <property type="project" value="InterPro"/>
</dbReference>
<dbReference type="InterPro" id="IPR015914">
    <property type="entry name" value="PAPs_N"/>
</dbReference>
<gene>
    <name evidence="9" type="primary">LOC106166579</name>
</gene>
<dbReference type="OrthoDB" id="45007at2759"/>
<feature type="domain" description="Calcineurin-like phosphoesterase" evidence="5">
    <location>
        <begin position="151"/>
        <end position="348"/>
    </location>
</feature>
<dbReference type="SUPFAM" id="SSF49363">
    <property type="entry name" value="Purple acid phosphatase, N-terminal domain"/>
    <property type="match status" value="1"/>
</dbReference>
<evidence type="ECO:0000256" key="3">
    <source>
        <dbReference type="RuleBase" id="RU361203"/>
    </source>
</evidence>
<dbReference type="Proteomes" id="UP000085678">
    <property type="component" value="Unplaced"/>
</dbReference>
<evidence type="ECO:0000259" key="7">
    <source>
        <dbReference type="Pfam" id="PF16656"/>
    </source>
</evidence>
<dbReference type="KEGG" id="lak:106166579"/>
<evidence type="ECO:0000256" key="1">
    <source>
        <dbReference type="ARBA" id="ARBA00022729"/>
    </source>
</evidence>
<dbReference type="InterPro" id="IPR008963">
    <property type="entry name" value="Purple_acid_Pase-like_N"/>
</dbReference>
<keyword evidence="2" id="KW-0325">Glycoprotein</keyword>
<dbReference type="SUPFAM" id="SSF56300">
    <property type="entry name" value="Metallo-dependent phosphatases"/>
    <property type="match status" value="1"/>
</dbReference>
<comment type="similarity">
    <text evidence="3">Belongs to the metallophosphoesterase superfamily. Purple acid phosphatase family.</text>
</comment>
<dbReference type="Pfam" id="PF00149">
    <property type="entry name" value="Metallophos"/>
    <property type="match status" value="1"/>
</dbReference>
<feature type="transmembrane region" description="Helical" evidence="4">
    <location>
        <begin position="20"/>
        <end position="40"/>
    </location>
</feature>
<feature type="transmembrane region" description="Helical" evidence="4">
    <location>
        <begin position="475"/>
        <end position="498"/>
    </location>
</feature>
<dbReference type="InterPro" id="IPR029052">
    <property type="entry name" value="Metallo-depent_PP-like"/>
</dbReference>
<dbReference type="GO" id="GO:0003993">
    <property type="term" value="F:acid phosphatase activity"/>
    <property type="evidence" value="ECO:0007669"/>
    <property type="project" value="UniProtKB-EC"/>
</dbReference>
<keyword evidence="1" id="KW-0732">Signal</keyword>
<keyword evidence="8" id="KW-1185">Reference proteome</keyword>
<dbReference type="PANTHER" id="PTHR45867">
    <property type="entry name" value="PURPLE ACID PHOSPHATASE"/>
    <property type="match status" value="1"/>
</dbReference>
<feature type="domain" description="Purple acid phosphatase C-terminal" evidence="6">
    <location>
        <begin position="369"/>
        <end position="431"/>
    </location>
</feature>
<dbReference type="Pfam" id="PF14008">
    <property type="entry name" value="Metallophos_C"/>
    <property type="match status" value="1"/>
</dbReference>
<dbReference type="InterPro" id="IPR041792">
    <property type="entry name" value="MPP_PAP"/>
</dbReference>
<dbReference type="InterPro" id="IPR004843">
    <property type="entry name" value="Calcineurin-like_PHP"/>
</dbReference>
<dbReference type="CDD" id="cd00839">
    <property type="entry name" value="MPP_PAPs"/>
    <property type="match status" value="1"/>
</dbReference>
<evidence type="ECO:0000313" key="9">
    <source>
        <dbReference type="RefSeq" id="XP_013400658.1"/>
    </source>
</evidence>
<dbReference type="RefSeq" id="XP_013400658.1">
    <property type="nucleotide sequence ID" value="XM_013545204.1"/>
</dbReference>
<dbReference type="EC" id="3.1.3.2" evidence="3"/>
<evidence type="ECO:0000256" key="4">
    <source>
        <dbReference type="SAM" id="Phobius"/>
    </source>
</evidence>
<dbReference type="InParanoid" id="A0A1S3IRU7"/>
<keyword evidence="4" id="KW-1133">Transmembrane helix</keyword>
<dbReference type="Pfam" id="PF16656">
    <property type="entry name" value="Pur_ac_phosph_N"/>
    <property type="match status" value="1"/>
</dbReference>
<evidence type="ECO:0000259" key="5">
    <source>
        <dbReference type="Pfam" id="PF00149"/>
    </source>
</evidence>
<dbReference type="Gene3D" id="2.60.40.380">
    <property type="entry name" value="Purple acid phosphatase-like, N-terminal"/>
    <property type="match status" value="1"/>
</dbReference>
<sequence length="500" mass="57863">MMRKRYPSDTSWGCNKKHLAIFMIILMLLFGISSPLWNLFARVSHDGSKPYQVHISLGDTLSEMTVMWATVVEGEAGVLYGKSSQLDQVALGESKKFVKTNEEGMHNIHRVQLRNLELDTVYYYKVRTGRYSSRTFSFRTLSEDSNWTPEVIILADMGSSSKCIRPVQTQVQRGNISAVFHVGDFAYNLNSNGGERGDEFLNRIEGIASRTPYMTCPGDHEAFDKFMHYMYRFSMPHSPWPIPLDKLWYSINIGQAHFVFYSTALYQSNPEVAKIQNDWLFKDLSQANKERTLRPWIIVLGHKPLYCSKSVKFTQECNIKDSVIRENVERMFYDFKVNLIFSGHVHAYERYYPLYENVVMQRNYINPVAPVSIITALTGISVVPESYDEENPRTAYRMASENREAFGKLKIINSTHLSWEVVYSDTLQSLDKMLMVQTKLPIVTEETISRLKSYMKDRILADAKWVLTEKIHSTLYLILYLFGLSAIPTFLIVLFKFLRK</sequence>
<reference evidence="9" key="1">
    <citation type="submission" date="2025-08" db="UniProtKB">
        <authorList>
            <consortium name="RefSeq"/>
        </authorList>
    </citation>
    <scope>IDENTIFICATION</scope>
    <source>
        <tissue evidence="9">Gonads</tissue>
    </source>
</reference>
<dbReference type="PANTHER" id="PTHR45867:SF10">
    <property type="entry name" value="PURPLE ACID PHOSPHATASE"/>
    <property type="match status" value="1"/>
</dbReference>